<evidence type="ECO:0000256" key="7">
    <source>
        <dbReference type="ARBA" id="ARBA00022958"/>
    </source>
</evidence>
<comment type="subcellular location">
    <subcellularLocation>
        <location evidence="1">Membrane</location>
        <topology evidence="1">Multi-pass membrane protein</topology>
    </subcellularLocation>
</comment>
<keyword evidence="11" id="KW-0407">Ion channel</keyword>
<dbReference type="InterPro" id="IPR010617">
    <property type="entry name" value="TMEM175-like"/>
</dbReference>
<keyword evidence="15" id="KW-1185">Reference proteome</keyword>
<name>A0A941ENR5_9ACTN</name>
<feature type="transmembrane region" description="Helical" evidence="13">
    <location>
        <begin position="20"/>
        <end position="37"/>
    </location>
</feature>
<dbReference type="PANTHER" id="PTHR31462:SF5">
    <property type="entry name" value="ENDOSOMAL_LYSOSOMAL PROTON CHANNEL TMEM175"/>
    <property type="match status" value="1"/>
</dbReference>
<feature type="transmembrane region" description="Helical" evidence="13">
    <location>
        <begin position="165"/>
        <end position="185"/>
    </location>
</feature>
<evidence type="ECO:0000256" key="11">
    <source>
        <dbReference type="ARBA" id="ARBA00023303"/>
    </source>
</evidence>
<dbReference type="Pfam" id="PF06736">
    <property type="entry name" value="TMEM175"/>
    <property type="match status" value="1"/>
</dbReference>
<keyword evidence="6" id="KW-0631">Potassium channel</keyword>
<evidence type="ECO:0000256" key="13">
    <source>
        <dbReference type="SAM" id="Phobius"/>
    </source>
</evidence>
<keyword evidence="4" id="KW-0633">Potassium transport</keyword>
<sequence length="213" mass="22802">MSSAQDPPGLGEHEQRPDRLIALSDGIFAIAMTLLVLDVSVPDGLDRAGFARSLRQAWPHLGAYALSFAIIAAVWRDHRRIFHLVRRADARVTRLNLVLLGVAALLPFPTALLADYGGSEPVAVTLYAATVAAINLLLLVLFLTVRRDEKLRSRPVEGRAAQGTIADFAATVLIAAASIAIAFAVSAEAGLLTWLAALPAGVAAKVWQRRGRR</sequence>
<dbReference type="RefSeq" id="WP_212528947.1">
    <property type="nucleotide sequence ID" value="NZ_JAGSOG010000058.1"/>
</dbReference>
<evidence type="ECO:0000256" key="10">
    <source>
        <dbReference type="ARBA" id="ARBA00023136"/>
    </source>
</evidence>
<gene>
    <name evidence="14" type="ORF">KDL01_14220</name>
</gene>
<keyword evidence="10 13" id="KW-0472">Membrane</keyword>
<feature type="transmembrane region" description="Helical" evidence="13">
    <location>
        <begin position="57"/>
        <end position="75"/>
    </location>
</feature>
<accession>A0A941ENR5</accession>
<comment type="similarity">
    <text evidence="2">Belongs to the TMEM175 family.</text>
</comment>
<feature type="transmembrane region" description="Helical" evidence="13">
    <location>
        <begin position="95"/>
        <end position="114"/>
    </location>
</feature>
<evidence type="ECO:0000256" key="1">
    <source>
        <dbReference type="ARBA" id="ARBA00004141"/>
    </source>
</evidence>
<keyword evidence="9" id="KW-0406">Ion transport</keyword>
<evidence type="ECO:0000256" key="4">
    <source>
        <dbReference type="ARBA" id="ARBA00022538"/>
    </source>
</evidence>
<comment type="caution">
    <text evidence="14">The sequence shown here is derived from an EMBL/GenBank/DDBJ whole genome shotgun (WGS) entry which is preliminary data.</text>
</comment>
<dbReference type="GO" id="GO:0016020">
    <property type="term" value="C:membrane"/>
    <property type="evidence" value="ECO:0007669"/>
    <property type="project" value="UniProtKB-SubCell"/>
</dbReference>
<dbReference type="GO" id="GO:0005267">
    <property type="term" value="F:potassium channel activity"/>
    <property type="evidence" value="ECO:0007669"/>
    <property type="project" value="UniProtKB-KW"/>
</dbReference>
<organism evidence="14 15">
    <name type="scientific">Actinospica durhamensis</name>
    <dbReference type="NCBI Taxonomy" id="1508375"/>
    <lineage>
        <taxon>Bacteria</taxon>
        <taxon>Bacillati</taxon>
        <taxon>Actinomycetota</taxon>
        <taxon>Actinomycetes</taxon>
        <taxon>Catenulisporales</taxon>
        <taxon>Actinospicaceae</taxon>
        <taxon>Actinospica</taxon>
    </lineage>
</organism>
<feature type="transmembrane region" description="Helical" evidence="13">
    <location>
        <begin position="126"/>
        <end position="145"/>
    </location>
</feature>
<dbReference type="Proteomes" id="UP000675781">
    <property type="component" value="Unassembled WGS sequence"/>
</dbReference>
<dbReference type="PANTHER" id="PTHR31462">
    <property type="entry name" value="ENDOSOMAL/LYSOSOMAL POTASSIUM CHANNEL TMEM175"/>
    <property type="match status" value="1"/>
</dbReference>
<keyword evidence="7" id="KW-0630">Potassium</keyword>
<dbReference type="EMBL" id="JAGSOG010000058">
    <property type="protein sequence ID" value="MBR7834426.1"/>
    <property type="molecule type" value="Genomic_DNA"/>
</dbReference>
<evidence type="ECO:0000256" key="5">
    <source>
        <dbReference type="ARBA" id="ARBA00022692"/>
    </source>
</evidence>
<keyword evidence="5 13" id="KW-0812">Transmembrane</keyword>
<reference evidence="14" key="1">
    <citation type="submission" date="2021-04" db="EMBL/GenBank/DDBJ databases">
        <title>Genome based classification of Actinospica acidithermotolerans sp. nov., an actinobacterium isolated from an Indonesian hot spring.</title>
        <authorList>
            <person name="Kusuma A.B."/>
            <person name="Putra K.E."/>
            <person name="Nafisah S."/>
            <person name="Loh J."/>
            <person name="Nouioui I."/>
            <person name="Goodfellow M."/>
        </authorList>
    </citation>
    <scope>NUCLEOTIDE SEQUENCE</scope>
    <source>
        <strain evidence="14">CSCA 57</strain>
    </source>
</reference>
<dbReference type="AlphaFoldDB" id="A0A941ENR5"/>
<keyword evidence="8 13" id="KW-1133">Transmembrane helix</keyword>
<evidence type="ECO:0000256" key="8">
    <source>
        <dbReference type="ARBA" id="ARBA00022989"/>
    </source>
</evidence>
<keyword evidence="3" id="KW-0813">Transport</keyword>
<feature type="transmembrane region" description="Helical" evidence="13">
    <location>
        <begin position="191"/>
        <end position="207"/>
    </location>
</feature>
<evidence type="ECO:0000256" key="6">
    <source>
        <dbReference type="ARBA" id="ARBA00022826"/>
    </source>
</evidence>
<evidence type="ECO:0000256" key="2">
    <source>
        <dbReference type="ARBA" id="ARBA00006920"/>
    </source>
</evidence>
<evidence type="ECO:0000313" key="15">
    <source>
        <dbReference type="Proteomes" id="UP000675781"/>
    </source>
</evidence>
<evidence type="ECO:0000256" key="12">
    <source>
        <dbReference type="ARBA" id="ARBA00034430"/>
    </source>
</evidence>
<evidence type="ECO:0000313" key="14">
    <source>
        <dbReference type="EMBL" id="MBR7834426.1"/>
    </source>
</evidence>
<protein>
    <submittedName>
        <fullName evidence="14">DUF1211 domain-containing protein</fullName>
    </submittedName>
</protein>
<comment type="catalytic activity">
    <reaction evidence="12">
        <text>K(+)(in) = K(+)(out)</text>
        <dbReference type="Rhea" id="RHEA:29463"/>
        <dbReference type="ChEBI" id="CHEBI:29103"/>
    </reaction>
</comment>
<dbReference type="GO" id="GO:0015252">
    <property type="term" value="F:proton channel activity"/>
    <property type="evidence" value="ECO:0007669"/>
    <property type="project" value="InterPro"/>
</dbReference>
<proteinExistence type="inferred from homology"/>
<evidence type="ECO:0000256" key="9">
    <source>
        <dbReference type="ARBA" id="ARBA00023065"/>
    </source>
</evidence>
<evidence type="ECO:0000256" key="3">
    <source>
        <dbReference type="ARBA" id="ARBA00022448"/>
    </source>
</evidence>